<feature type="chain" id="PRO_5009936103" description="Curli production assembly/transport component CsgF" evidence="5">
    <location>
        <begin position="25"/>
        <end position="149"/>
    </location>
</feature>
<keyword evidence="7" id="KW-1185">Reference proteome</keyword>
<organism evidence="6 7">
    <name type="scientific">Nitrosomonas cryotolerans ATCC 49181</name>
    <dbReference type="NCBI Taxonomy" id="1131553"/>
    <lineage>
        <taxon>Bacteria</taxon>
        <taxon>Pseudomonadati</taxon>
        <taxon>Pseudomonadota</taxon>
        <taxon>Betaproteobacteria</taxon>
        <taxon>Nitrosomonadales</taxon>
        <taxon>Nitrosomonadaceae</taxon>
        <taxon>Nitrosomonas</taxon>
    </lineage>
</organism>
<dbReference type="Proteomes" id="UP000185062">
    <property type="component" value="Unassembled WGS sequence"/>
</dbReference>
<proteinExistence type="predicted"/>
<name>A0A1N6G438_9PROT</name>
<dbReference type="EMBL" id="FSRO01000001">
    <property type="protein sequence ID" value="SIO02316.1"/>
    <property type="molecule type" value="Genomic_DNA"/>
</dbReference>
<accession>A0A1N6G438</accession>
<dbReference type="InterPro" id="IPR018893">
    <property type="entry name" value="T8SS_CsgF"/>
</dbReference>
<evidence type="ECO:0000313" key="6">
    <source>
        <dbReference type="EMBL" id="SIO02316.1"/>
    </source>
</evidence>
<evidence type="ECO:0000256" key="5">
    <source>
        <dbReference type="SAM" id="SignalP"/>
    </source>
</evidence>
<dbReference type="STRING" id="44575.SAMN05216419_100566"/>
<protein>
    <recommendedName>
        <fullName evidence="2">Curli production assembly/transport component CsgF</fullName>
    </recommendedName>
</protein>
<dbReference type="AlphaFoldDB" id="A0A1N6G438"/>
<evidence type="ECO:0000256" key="2">
    <source>
        <dbReference type="ARBA" id="ARBA00014031"/>
    </source>
</evidence>
<sequence length="149" mass="15694">MYLFKKNTLFLIFISFLFPLSAQASELVQGFVNPSFGGNPINGGYLLSNANAQNDHTAPTKKTPPPTTASPGSEKPDSARLFAEQVNRLVMSALASRLVSKAFGSDAADNTAIDTGINTISVETALNATTVTIVDNVTGGRSVISIPNF</sequence>
<dbReference type="Pfam" id="PF10614">
    <property type="entry name" value="CsgF"/>
    <property type="match status" value="1"/>
</dbReference>
<dbReference type="RefSeq" id="WP_028460891.1">
    <property type="nucleotide sequence ID" value="NZ_FSRO01000001.1"/>
</dbReference>
<reference evidence="6 7" key="1">
    <citation type="submission" date="2016-12" db="EMBL/GenBank/DDBJ databases">
        <authorList>
            <person name="Song W.-J."/>
            <person name="Kurnit D.M."/>
        </authorList>
    </citation>
    <scope>NUCLEOTIDE SEQUENCE [LARGE SCALE GENOMIC DNA]</scope>
    <source>
        <strain evidence="6 7">ATCC 49181</strain>
    </source>
</reference>
<evidence type="ECO:0000256" key="1">
    <source>
        <dbReference type="ARBA" id="ARBA00003989"/>
    </source>
</evidence>
<evidence type="ECO:0000313" key="7">
    <source>
        <dbReference type="Proteomes" id="UP000185062"/>
    </source>
</evidence>
<evidence type="ECO:0000256" key="3">
    <source>
        <dbReference type="ARBA" id="ARBA00022729"/>
    </source>
</evidence>
<evidence type="ECO:0000256" key="4">
    <source>
        <dbReference type="SAM" id="MobiDB-lite"/>
    </source>
</evidence>
<comment type="function">
    <text evidence="1">May be involved in the biogenesis of curli organelles.</text>
</comment>
<keyword evidence="3 5" id="KW-0732">Signal</keyword>
<feature type="region of interest" description="Disordered" evidence="4">
    <location>
        <begin position="48"/>
        <end position="77"/>
    </location>
</feature>
<gene>
    <name evidence="6" type="ORF">SAMN02743940_0542</name>
</gene>
<feature type="signal peptide" evidence="5">
    <location>
        <begin position="1"/>
        <end position="24"/>
    </location>
</feature>